<proteinExistence type="inferred from homology"/>
<feature type="transmembrane region" description="Helical" evidence="7">
    <location>
        <begin position="367"/>
        <end position="386"/>
    </location>
</feature>
<dbReference type="GO" id="GO:0022857">
    <property type="term" value="F:transmembrane transporter activity"/>
    <property type="evidence" value="ECO:0007669"/>
    <property type="project" value="InterPro"/>
</dbReference>
<feature type="transmembrane region" description="Helical" evidence="7">
    <location>
        <begin position="456"/>
        <end position="477"/>
    </location>
</feature>
<dbReference type="AlphaFoldDB" id="A0A517LAD5"/>
<dbReference type="EMBL" id="CP042192">
    <property type="protein sequence ID" value="QDS72598.1"/>
    <property type="molecule type" value="Genomic_DNA"/>
</dbReference>
<evidence type="ECO:0000256" key="5">
    <source>
        <dbReference type="ARBA" id="ARBA00023136"/>
    </source>
</evidence>
<evidence type="ECO:0000313" key="9">
    <source>
        <dbReference type="Proteomes" id="UP000316270"/>
    </source>
</evidence>
<feature type="transmembrane region" description="Helical" evidence="7">
    <location>
        <begin position="133"/>
        <end position="155"/>
    </location>
</feature>
<dbReference type="GO" id="GO:0016020">
    <property type="term" value="C:membrane"/>
    <property type="evidence" value="ECO:0007669"/>
    <property type="project" value="UniProtKB-SubCell"/>
</dbReference>
<evidence type="ECO:0000256" key="1">
    <source>
        <dbReference type="ARBA" id="ARBA00004141"/>
    </source>
</evidence>
<keyword evidence="5 7" id="KW-0472">Membrane</keyword>
<dbReference type="InterPro" id="IPR036259">
    <property type="entry name" value="MFS_trans_sf"/>
</dbReference>
<evidence type="ECO:0000256" key="6">
    <source>
        <dbReference type="SAM" id="MobiDB-lite"/>
    </source>
</evidence>
<accession>A0A517LAD5</accession>
<evidence type="ECO:0000256" key="3">
    <source>
        <dbReference type="ARBA" id="ARBA00022692"/>
    </source>
</evidence>
<comment type="similarity">
    <text evidence="2">Belongs to the major facilitator superfamily. Proton-dependent oligopeptide transporter (POT/PTR) (TC 2.A.17) family.</text>
</comment>
<evidence type="ECO:0000313" key="8">
    <source>
        <dbReference type="EMBL" id="QDS72598.1"/>
    </source>
</evidence>
<feature type="transmembrane region" description="Helical" evidence="7">
    <location>
        <begin position="489"/>
        <end position="509"/>
    </location>
</feature>
<gene>
    <name evidence="8" type="ORF">FKW77_001440</name>
</gene>
<dbReference type="Pfam" id="PF00854">
    <property type="entry name" value="PTR2"/>
    <property type="match status" value="1"/>
</dbReference>
<evidence type="ECO:0000256" key="4">
    <source>
        <dbReference type="ARBA" id="ARBA00022989"/>
    </source>
</evidence>
<feature type="transmembrane region" description="Helical" evidence="7">
    <location>
        <begin position="328"/>
        <end position="347"/>
    </location>
</feature>
<comment type="subcellular location">
    <subcellularLocation>
        <location evidence="1">Membrane</location>
        <topology evidence="1">Multi-pass membrane protein</topology>
    </subcellularLocation>
</comment>
<keyword evidence="3 7" id="KW-0812">Transmembrane</keyword>
<feature type="region of interest" description="Disordered" evidence="6">
    <location>
        <begin position="548"/>
        <end position="571"/>
    </location>
</feature>
<dbReference type="Gene3D" id="1.20.1250.20">
    <property type="entry name" value="MFS general substrate transporter like domains"/>
    <property type="match status" value="1"/>
</dbReference>
<dbReference type="PANTHER" id="PTHR11654">
    <property type="entry name" value="OLIGOPEPTIDE TRANSPORTER-RELATED"/>
    <property type="match status" value="1"/>
</dbReference>
<evidence type="ECO:0008006" key="10">
    <source>
        <dbReference type="Google" id="ProtNLM"/>
    </source>
</evidence>
<feature type="transmembrane region" description="Helical" evidence="7">
    <location>
        <begin position="515"/>
        <end position="534"/>
    </location>
</feature>
<name>A0A517LAD5_9PEZI</name>
<feature type="transmembrane region" description="Helical" evidence="7">
    <location>
        <begin position="161"/>
        <end position="186"/>
    </location>
</feature>
<evidence type="ECO:0000256" key="7">
    <source>
        <dbReference type="SAM" id="Phobius"/>
    </source>
</evidence>
<dbReference type="InterPro" id="IPR000109">
    <property type="entry name" value="POT_fam"/>
</dbReference>
<dbReference type="Proteomes" id="UP000316270">
    <property type="component" value="Chromosome 8"/>
</dbReference>
<dbReference type="SUPFAM" id="SSF103473">
    <property type="entry name" value="MFS general substrate transporter"/>
    <property type="match status" value="1"/>
</dbReference>
<protein>
    <recommendedName>
        <fullName evidence="10">Peptide transporter ptr2</fullName>
    </recommendedName>
</protein>
<organism evidence="8 9">
    <name type="scientific">Venturia effusa</name>
    <dbReference type="NCBI Taxonomy" id="50376"/>
    <lineage>
        <taxon>Eukaryota</taxon>
        <taxon>Fungi</taxon>
        <taxon>Dikarya</taxon>
        <taxon>Ascomycota</taxon>
        <taxon>Pezizomycotina</taxon>
        <taxon>Dothideomycetes</taxon>
        <taxon>Pleosporomycetidae</taxon>
        <taxon>Venturiales</taxon>
        <taxon>Venturiaceae</taxon>
        <taxon>Venturia</taxon>
    </lineage>
</organism>
<feature type="transmembrane region" description="Helical" evidence="7">
    <location>
        <begin position="220"/>
        <end position="238"/>
    </location>
</feature>
<keyword evidence="4 7" id="KW-1133">Transmembrane helix</keyword>
<feature type="transmembrane region" description="Helical" evidence="7">
    <location>
        <begin position="106"/>
        <end position="126"/>
    </location>
</feature>
<reference evidence="8 9" key="1">
    <citation type="submission" date="2019-07" db="EMBL/GenBank/DDBJ databases">
        <title>Finished genome of Venturia effusa.</title>
        <authorList>
            <person name="Young C.A."/>
            <person name="Cox M.P."/>
            <person name="Ganley A.R.D."/>
            <person name="David W.J."/>
        </authorList>
    </citation>
    <scope>NUCLEOTIDE SEQUENCE [LARGE SCALE GENOMIC DNA]</scope>
    <source>
        <strain evidence="9">albino</strain>
    </source>
</reference>
<feature type="transmembrane region" description="Helical" evidence="7">
    <location>
        <begin position="244"/>
        <end position="265"/>
    </location>
</feature>
<keyword evidence="9" id="KW-1185">Reference proteome</keyword>
<sequence>MDTSRTPSLALDVPSNKETTIIETNTPEETFQPRDATDEEVQEYPHITDKVPLSAWIVILAGAAERACYFGIIAPWQNYLQNPRQYGAVPGALGLGQSTATNISNAFFLFSFLTPMLFALMSDIWLGRYKTLMIGLLVYMLGCLLLVFTSLPVALRHGAGLIGFICAMILIGLGAGCVKATFFPLLGDQYIQKKPKLVQQKNGDLAIIDATRTVQLIYNIYFWFTNFASLVIIASTYLEKECDFWAAYLLCTSCLCVAIIVLTLFSNKLVKLSPSGKNNLPLATKAIVCAAKSGFRLDNAKASYQSSQKARTVPWTDSFIEEMKRGLMACRVILSLLIFYLCINQIFNNLVSQAGQMKLHNVPNDMIQVFSGIACVIFGPIIQGLYSFLAARRLPFGPIARITAAFTVCAGAMAYAAGVQKLIYDRGPCYEYPLACEASQNGKVPNDISVWVQLPVYFVIAVAEIFGFVTASEYAYSKAPKDMKAVVQAIMQLTACVASALGMALSLVSKDPKLVVMYASLAAAMGVSAALFYWKFRGYDAREDEMNKANIQDDDSSLEGRGNAARDEERP</sequence>
<dbReference type="OrthoDB" id="8904098at2759"/>
<evidence type="ECO:0000256" key="2">
    <source>
        <dbReference type="ARBA" id="ARBA00005982"/>
    </source>
</evidence>
<feature type="transmembrane region" description="Helical" evidence="7">
    <location>
        <begin position="398"/>
        <end position="418"/>
    </location>
</feature>